<organism evidence="3 4">
    <name type="scientific">Puccinia striiformis</name>
    <dbReference type="NCBI Taxonomy" id="27350"/>
    <lineage>
        <taxon>Eukaryota</taxon>
        <taxon>Fungi</taxon>
        <taxon>Dikarya</taxon>
        <taxon>Basidiomycota</taxon>
        <taxon>Pucciniomycotina</taxon>
        <taxon>Pucciniomycetes</taxon>
        <taxon>Pucciniales</taxon>
        <taxon>Pucciniaceae</taxon>
        <taxon>Puccinia</taxon>
    </lineage>
</organism>
<evidence type="ECO:0000256" key="1">
    <source>
        <dbReference type="SAM" id="MobiDB-lite"/>
    </source>
</evidence>
<feature type="region of interest" description="Disordered" evidence="1">
    <location>
        <begin position="170"/>
        <end position="200"/>
    </location>
</feature>
<dbReference type="VEuPathDB" id="FungiDB:PSHT_00369"/>
<reference evidence="4" key="3">
    <citation type="journal article" date="2018" name="Mol. Plant Microbe Interact.">
        <title>Genome sequence resources for the wheat stripe rust pathogen (Puccinia striiformis f. sp. tritici) and the barley stripe rust pathogen (Puccinia striiformis f. sp. hordei).</title>
        <authorList>
            <person name="Xia C."/>
            <person name="Wang M."/>
            <person name="Yin C."/>
            <person name="Cornejo O.E."/>
            <person name="Hulbert S.H."/>
            <person name="Chen X."/>
        </authorList>
    </citation>
    <scope>NUCLEOTIDE SEQUENCE [LARGE SCALE GENOMIC DNA]</scope>
    <source>
        <strain evidence="4">93TX-2</strain>
    </source>
</reference>
<comment type="caution">
    <text evidence="3">The sequence shown here is derived from an EMBL/GenBank/DDBJ whole genome shotgun (WGS) entry which is preliminary data.</text>
</comment>
<reference evidence="3 4" key="1">
    <citation type="submission" date="2017-12" db="EMBL/GenBank/DDBJ databases">
        <title>Gene loss provides genomic basis for host adaptation in cereal stripe rust fungi.</title>
        <authorList>
            <person name="Xia C."/>
        </authorList>
    </citation>
    <scope>NUCLEOTIDE SEQUENCE [LARGE SCALE GENOMIC DNA]</scope>
    <source>
        <strain evidence="3 4">93TX-2</strain>
    </source>
</reference>
<keyword evidence="4" id="KW-1185">Reference proteome</keyword>
<sequence length="423" mass="47846">MHLRGLKLFGIIEEPWPEHPTVDELELSERSASALVKGLEDHVIHAVVNDQNEQYAHQIWDSLQEIYASNSLLSTFRVWNKWENIQYNFDMAKYIAQMEGSLAEMNSICLHVSGKVISCGIVGRITDKRPTLVQTRFDDLKAVAEPRRLIAKLRDIHNHEAVTKRKIIEEESTESSSTALTATSRKIAKKPTRNCKNGHNPHIGHTADECYFLHPEKKPEWMKKKDKASAYVSTSVNPEQEQSFSSTLTRPLFGYNVTPINHSLTTTMILDSGASHHMLNSLAYFQDTSKVLMQITTGNDKGSDKLVAIAQGTAVLNFQNGNTIMLENALYVPDLSRNLISMIQLLRNRATIYNNDRKFEVKIDNGTPIQVNIDKFILEIEGIIQPKPIAMTAQIKPSLSCCIIATGSRSRRLGRTYYTSYEW</sequence>
<dbReference type="EMBL" id="PKSM01000003">
    <property type="protein sequence ID" value="POW23229.1"/>
    <property type="molecule type" value="Genomic_DNA"/>
</dbReference>
<evidence type="ECO:0000259" key="2">
    <source>
        <dbReference type="Pfam" id="PF22936"/>
    </source>
</evidence>
<evidence type="ECO:0000313" key="4">
    <source>
        <dbReference type="Proteomes" id="UP000238274"/>
    </source>
</evidence>
<dbReference type="AlphaFoldDB" id="A0A2S4WN97"/>
<gene>
    <name evidence="3" type="ORF">PSHT_00369</name>
</gene>
<dbReference type="OrthoDB" id="7691805at2759"/>
<dbReference type="InterPro" id="IPR054722">
    <property type="entry name" value="PolX-like_BBD"/>
</dbReference>
<feature type="domain" description="Retrovirus-related Pol polyprotein from transposon TNT 1-94-like beta-barrel" evidence="2">
    <location>
        <begin position="269"/>
        <end position="348"/>
    </location>
</feature>
<proteinExistence type="predicted"/>
<dbReference type="Pfam" id="PF22936">
    <property type="entry name" value="Pol_BBD"/>
    <property type="match status" value="1"/>
</dbReference>
<name>A0A2S4WN97_9BASI</name>
<accession>A0A2S4WN97</accession>
<feature type="compositionally biased region" description="Low complexity" evidence="1">
    <location>
        <begin position="174"/>
        <end position="184"/>
    </location>
</feature>
<reference evidence="4" key="2">
    <citation type="journal article" date="2018" name="BMC Genomics">
        <title>Genomic insights into host adaptation between the wheat stripe rust pathogen (Puccinia striiformis f. sp. tritici) and the barley stripe rust pathogen (Puccinia striiformis f. sp. hordei).</title>
        <authorList>
            <person name="Xia C."/>
            <person name="Wang M."/>
            <person name="Yin C."/>
            <person name="Cornejo O.E."/>
            <person name="Hulbert S.H."/>
            <person name="Chen X."/>
        </authorList>
    </citation>
    <scope>NUCLEOTIDE SEQUENCE [LARGE SCALE GENOMIC DNA]</scope>
    <source>
        <strain evidence="4">93TX-2</strain>
    </source>
</reference>
<evidence type="ECO:0000313" key="3">
    <source>
        <dbReference type="EMBL" id="POW23229.1"/>
    </source>
</evidence>
<protein>
    <recommendedName>
        <fullName evidence="2">Retrovirus-related Pol polyprotein from transposon TNT 1-94-like beta-barrel domain-containing protein</fullName>
    </recommendedName>
</protein>
<dbReference type="VEuPathDB" id="FungiDB:PSTT_15070"/>
<dbReference type="Proteomes" id="UP000238274">
    <property type="component" value="Unassembled WGS sequence"/>
</dbReference>